<reference evidence="2" key="1">
    <citation type="submission" date="2022-11" db="EMBL/GenBank/DDBJ databases">
        <title>Genome Resource of Sclerotinia nivalis Strain SnTB1, a Plant Pathogen Isolated from American Ginseng.</title>
        <authorList>
            <person name="Fan S."/>
        </authorList>
    </citation>
    <scope>NUCLEOTIDE SEQUENCE</scope>
    <source>
        <strain evidence="2">SnTB1</strain>
    </source>
</reference>
<proteinExistence type="predicted"/>
<feature type="compositionally biased region" description="Polar residues" evidence="1">
    <location>
        <begin position="278"/>
        <end position="323"/>
    </location>
</feature>
<dbReference type="Proteomes" id="UP001152300">
    <property type="component" value="Unassembled WGS sequence"/>
</dbReference>
<evidence type="ECO:0000313" key="3">
    <source>
        <dbReference type="Proteomes" id="UP001152300"/>
    </source>
</evidence>
<feature type="compositionally biased region" description="Basic and acidic residues" evidence="1">
    <location>
        <begin position="83"/>
        <end position="102"/>
    </location>
</feature>
<feature type="region of interest" description="Disordered" evidence="1">
    <location>
        <begin position="248"/>
        <end position="355"/>
    </location>
</feature>
<dbReference type="OrthoDB" id="252020at2759"/>
<accession>A0A9X0DEK6</accession>
<sequence length="355" mass="39003">MSGALSLLAELEKETNKAPIRKNSQSKPRTGRSAANSRSSSVQSRGPSQTRRPTSSPVPAPIPPQNIAPRRTTQSTNVTPRTSFDRGTERSRSQGPDSRRVSFADAPRPQTRTLMIPTKESVLSSGFPYNPKLNKYGVSEHEWSQFSKEILDTLPSSKSFSWRWKRGKIIAIIKRDLQYESPLKSALRQWNKGFRRRGFSVYLELPVEKDLTDDEVSGDTKEEKKQAKKDAKKFRFLIGAANSSSSSVYSRTSLAESVSRESQVKAVTISHEDEEQISQKFPQAQIDGTPNGTTEDGTSNETTEDGTPNETTEDGTPNGTTEDGGNEQELSAEKAAVTSPSTGTMDHAPDPLPVA</sequence>
<comment type="caution">
    <text evidence="2">The sequence shown here is derived from an EMBL/GenBank/DDBJ whole genome shotgun (WGS) entry which is preliminary data.</text>
</comment>
<evidence type="ECO:0000256" key="1">
    <source>
        <dbReference type="SAM" id="MobiDB-lite"/>
    </source>
</evidence>
<organism evidence="2 3">
    <name type="scientific">Sclerotinia nivalis</name>
    <dbReference type="NCBI Taxonomy" id="352851"/>
    <lineage>
        <taxon>Eukaryota</taxon>
        <taxon>Fungi</taxon>
        <taxon>Dikarya</taxon>
        <taxon>Ascomycota</taxon>
        <taxon>Pezizomycotina</taxon>
        <taxon>Leotiomycetes</taxon>
        <taxon>Helotiales</taxon>
        <taxon>Sclerotiniaceae</taxon>
        <taxon>Sclerotinia</taxon>
    </lineage>
</organism>
<gene>
    <name evidence="2" type="ORF">OCU04_011733</name>
</gene>
<feature type="compositionally biased region" description="Low complexity" evidence="1">
    <location>
        <begin position="31"/>
        <end position="55"/>
    </location>
</feature>
<feature type="compositionally biased region" description="Polar residues" evidence="1">
    <location>
        <begin position="71"/>
        <end position="82"/>
    </location>
</feature>
<feature type="compositionally biased region" description="Pro residues" evidence="1">
    <location>
        <begin position="56"/>
        <end position="66"/>
    </location>
</feature>
<evidence type="ECO:0000313" key="2">
    <source>
        <dbReference type="EMBL" id="KAJ8058742.1"/>
    </source>
</evidence>
<dbReference type="AlphaFoldDB" id="A0A9X0DEK6"/>
<dbReference type="EMBL" id="JAPEIS010000015">
    <property type="protein sequence ID" value="KAJ8058742.1"/>
    <property type="molecule type" value="Genomic_DNA"/>
</dbReference>
<protein>
    <submittedName>
        <fullName evidence="2">Uncharacterized protein</fullName>
    </submittedName>
</protein>
<name>A0A9X0DEK6_9HELO</name>
<feature type="region of interest" description="Disordered" evidence="1">
    <location>
        <begin position="1"/>
        <end position="108"/>
    </location>
</feature>
<keyword evidence="3" id="KW-1185">Reference proteome</keyword>